<protein>
    <submittedName>
        <fullName evidence="1">Uncharacterized protein</fullName>
    </submittedName>
</protein>
<dbReference type="Proteomes" id="UP000265930">
    <property type="component" value="Unassembled WGS sequence"/>
</dbReference>
<accession>A0A399IM27</accession>
<dbReference type="EMBL" id="QXDJ01000003">
    <property type="protein sequence ID" value="RII33971.1"/>
    <property type="molecule type" value="Genomic_DNA"/>
</dbReference>
<dbReference type="AlphaFoldDB" id="A0A399IM27"/>
<proteinExistence type="predicted"/>
<reference evidence="1 2" key="1">
    <citation type="submission" date="2018-08" db="EMBL/GenBank/DDBJ databases">
        <title>Genome of Clostridium chromiireducens C1, DSM12136.</title>
        <authorList>
            <person name="Xing M."/>
            <person name="Wei Y."/>
            <person name="Ang E.L."/>
            <person name="Zhao H."/>
            <person name="Zhang Y."/>
        </authorList>
    </citation>
    <scope>NUCLEOTIDE SEQUENCE [LARGE SCALE GENOMIC DNA]</scope>
    <source>
        <strain evidence="1 2">C1</strain>
    </source>
</reference>
<comment type="caution">
    <text evidence="1">The sequence shown here is derived from an EMBL/GenBank/DDBJ whole genome shotgun (WGS) entry which is preliminary data.</text>
</comment>
<dbReference type="RefSeq" id="WP_119366813.1">
    <property type="nucleotide sequence ID" value="NZ_QXDJ01000003.1"/>
</dbReference>
<organism evidence="1 2">
    <name type="scientific">Clostridium chromiireducens</name>
    <dbReference type="NCBI Taxonomy" id="225345"/>
    <lineage>
        <taxon>Bacteria</taxon>
        <taxon>Bacillati</taxon>
        <taxon>Bacillota</taxon>
        <taxon>Clostridia</taxon>
        <taxon>Eubacteriales</taxon>
        <taxon>Clostridiaceae</taxon>
        <taxon>Clostridium</taxon>
    </lineage>
</organism>
<sequence>MRNLKMKIEKETKTRINIIGSANSYKKRFLASIIKPRIFFEKDSIDLNTPVSFPTEILCSASENNNIVIYLALKNEENLISELKDNILKALHETYSKIDVIIEDENSILKNIEKRFQDNFIEILNKFYGISLSKYYGIDDIMSKMNEDIDFTELFEQIKKLNDLKDISEEKDDYIWELYFNKFEISLKNQYYKWLQLISKYYIHSDEGYEYINEEQENSNNYINKDLENLCKALYGIRSSCSLMIDRVYMEIPSKKEQFSGVVFIDYLQSTQCNNLTRLLEERICEDYKEVFLFNIESNKDINSLSVLKEKISSETLNNRVFCIITDGSYVKEQILKFKEKWINNDYESLADLLKSDVSKKIGISKDKIAGTMQLNEIHKDSLENSCTNSDFIELVKLIQKESESYRRTIKIKSKNKENIINISLNQERMSVQALVSMLYERYNGYLVEVWNGVISNRRNCVYCYSKNKIIIRNRKDNYQNYILCCDEEEKHIIDFSLKSGDNKDSKKILKLLLNYGYNIVGFDSTENKIIVNVNGEISKEDKEKLVKSIKGRLEESAINYFENSFLMEVTKNKFNTNNLHKALEIEKNITIDDFYSAFQEAFRKISDNILRYEVILQSI</sequence>
<evidence type="ECO:0000313" key="2">
    <source>
        <dbReference type="Proteomes" id="UP000265930"/>
    </source>
</evidence>
<name>A0A399IM27_9CLOT</name>
<gene>
    <name evidence="1" type="ORF">D2A34_12350</name>
</gene>
<evidence type="ECO:0000313" key="1">
    <source>
        <dbReference type="EMBL" id="RII33971.1"/>
    </source>
</evidence>